<gene>
    <name evidence="1" type="ORF">ERUC_LOCUS16518</name>
</gene>
<name>A0ABC8JWP8_ERUVS</name>
<evidence type="ECO:0000313" key="2">
    <source>
        <dbReference type="Proteomes" id="UP001642260"/>
    </source>
</evidence>
<dbReference type="AlphaFoldDB" id="A0ABC8JWP8"/>
<dbReference type="EMBL" id="CAKOAT010152931">
    <property type="protein sequence ID" value="CAH8345014.1"/>
    <property type="molecule type" value="Genomic_DNA"/>
</dbReference>
<protein>
    <submittedName>
        <fullName evidence="1">Uncharacterized protein</fullName>
    </submittedName>
</protein>
<comment type="caution">
    <text evidence="1">The sequence shown here is derived from an EMBL/GenBank/DDBJ whole genome shotgun (WGS) entry which is preliminary data.</text>
</comment>
<sequence>MKSRLLATKNSMQRDVPLGTSKFPRFVFRFERGCVCVFERLKSMAVSNAVHVSSKLQRWYRIQMISLLRLPISALRDSASNADSISDPLQNFKEKHHSPEDYSLLAAIPLFLFPALGAWLFGYEIGATSCAIISIKYPTLSGISWTVFALCRQITELIVVVDPGFRNLPSSHVTRHSGSYEIARVL</sequence>
<dbReference type="Proteomes" id="UP001642260">
    <property type="component" value="Unassembled WGS sequence"/>
</dbReference>
<accession>A0ABC8JWP8</accession>
<proteinExistence type="predicted"/>
<reference evidence="1 2" key="1">
    <citation type="submission" date="2022-03" db="EMBL/GenBank/DDBJ databases">
        <authorList>
            <person name="Macdonald S."/>
            <person name="Ahmed S."/>
            <person name="Newling K."/>
        </authorList>
    </citation>
    <scope>NUCLEOTIDE SEQUENCE [LARGE SCALE GENOMIC DNA]</scope>
</reference>
<organism evidence="1 2">
    <name type="scientific">Eruca vesicaria subsp. sativa</name>
    <name type="common">Garden rocket</name>
    <name type="synonym">Eruca sativa</name>
    <dbReference type="NCBI Taxonomy" id="29727"/>
    <lineage>
        <taxon>Eukaryota</taxon>
        <taxon>Viridiplantae</taxon>
        <taxon>Streptophyta</taxon>
        <taxon>Embryophyta</taxon>
        <taxon>Tracheophyta</taxon>
        <taxon>Spermatophyta</taxon>
        <taxon>Magnoliopsida</taxon>
        <taxon>eudicotyledons</taxon>
        <taxon>Gunneridae</taxon>
        <taxon>Pentapetalae</taxon>
        <taxon>rosids</taxon>
        <taxon>malvids</taxon>
        <taxon>Brassicales</taxon>
        <taxon>Brassicaceae</taxon>
        <taxon>Brassiceae</taxon>
        <taxon>Eruca</taxon>
    </lineage>
</organism>
<evidence type="ECO:0000313" key="1">
    <source>
        <dbReference type="EMBL" id="CAH8345014.1"/>
    </source>
</evidence>
<keyword evidence="2" id="KW-1185">Reference proteome</keyword>